<organism evidence="13 14">
    <name type="scientific">Lymnaea stagnalis</name>
    <name type="common">Great pond snail</name>
    <name type="synonym">Helix stagnalis</name>
    <dbReference type="NCBI Taxonomy" id="6523"/>
    <lineage>
        <taxon>Eukaryota</taxon>
        <taxon>Metazoa</taxon>
        <taxon>Spiralia</taxon>
        <taxon>Lophotrochozoa</taxon>
        <taxon>Mollusca</taxon>
        <taxon>Gastropoda</taxon>
        <taxon>Heterobranchia</taxon>
        <taxon>Euthyneura</taxon>
        <taxon>Panpulmonata</taxon>
        <taxon>Hygrophila</taxon>
        <taxon>Lymnaeoidea</taxon>
        <taxon>Lymnaeidae</taxon>
        <taxon>Lymnaea</taxon>
    </lineage>
</organism>
<feature type="disulfide bond" evidence="11">
    <location>
        <begin position="186"/>
        <end position="201"/>
    </location>
</feature>
<dbReference type="GO" id="GO:0043235">
    <property type="term" value="C:receptor complex"/>
    <property type="evidence" value="ECO:0007669"/>
    <property type="project" value="TreeGrafter"/>
</dbReference>
<evidence type="ECO:0000256" key="9">
    <source>
        <dbReference type="ARBA" id="ARBA00023170"/>
    </source>
</evidence>
<keyword evidence="8 11" id="KW-1015">Disulfide bond</keyword>
<dbReference type="PROSITE" id="PS50068">
    <property type="entry name" value="LDLRA_2"/>
    <property type="match status" value="5"/>
</dbReference>
<name>A0AAV2H049_LYMST</name>
<dbReference type="GO" id="GO:0006898">
    <property type="term" value="P:receptor-mediated endocytosis"/>
    <property type="evidence" value="ECO:0007669"/>
    <property type="project" value="TreeGrafter"/>
</dbReference>
<dbReference type="Gene3D" id="4.10.1220.10">
    <property type="entry name" value="EGF-type module"/>
    <property type="match status" value="1"/>
</dbReference>
<evidence type="ECO:0000313" key="14">
    <source>
        <dbReference type="Proteomes" id="UP001497497"/>
    </source>
</evidence>
<dbReference type="InterPro" id="IPR036055">
    <property type="entry name" value="LDL_receptor-like_sf"/>
</dbReference>
<dbReference type="PANTHER" id="PTHR22722">
    <property type="entry name" value="LOW-DENSITY LIPOPROTEIN RECEPTOR-RELATED PROTEIN 2-RELATED"/>
    <property type="match status" value="1"/>
</dbReference>
<dbReference type="GO" id="GO:0016324">
    <property type="term" value="C:apical plasma membrane"/>
    <property type="evidence" value="ECO:0007669"/>
    <property type="project" value="TreeGrafter"/>
</dbReference>
<dbReference type="SMART" id="SM00192">
    <property type="entry name" value="LDLa"/>
    <property type="match status" value="5"/>
</dbReference>
<accession>A0AAV2H049</accession>
<dbReference type="Pfam" id="PF00057">
    <property type="entry name" value="Ldl_recept_a"/>
    <property type="match status" value="5"/>
</dbReference>
<keyword evidence="4 12" id="KW-0732">Signal</keyword>
<feature type="disulfide bond" evidence="11">
    <location>
        <begin position="70"/>
        <end position="85"/>
    </location>
</feature>
<feature type="signal peptide" evidence="12">
    <location>
        <begin position="1"/>
        <end position="20"/>
    </location>
</feature>
<dbReference type="FunFam" id="4.10.400.10:FF:000034">
    <property type="entry name" value="Low-density lipoprotein receptor-related protein 2"/>
    <property type="match status" value="1"/>
</dbReference>
<dbReference type="Proteomes" id="UP001497497">
    <property type="component" value="Unassembled WGS sequence"/>
</dbReference>
<dbReference type="PRINTS" id="PR00261">
    <property type="entry name" value="LDLRECEPTOR"/>
</dbReference>
<evidence type="ECO:0000256" key="6">
    <source>
        <dbReference type="ARBA" id="ARBA00022989"/>
    </source>
</evidence>
<dbReference type="Gene3D" id="4.10.400.10">
    <property type="entry name" value="Low-density Lipoprotein Receptor"/>
    <property type="match status" value="4"/>
</dbReference>
<feature type="disulfide bond" evidence="11">
    <location>
        <begin position="211"/>
        <end position="229"/>
    </location>
</feature>
<proteinExistence type="predicted"/>
<feature type="disulfide bond" evidence="11">
    <location>
        <begin position="97"/>
        <end position="115"/>
    </location>
</feature>
<keyword evidence="5" id="KW-0677">Repeat</keyword>
<dbReference type="GO" id="GO:0012505">
    <property type="term" value="C:endomembrane system"/>
    <property type="evidence" value="ECO:0007669"/>
    <property type="project" value="UniProtKB-SubCell"/>
</dbReference>
<evidence type="ECO:0000313" key="13">
    <source>
        <dbReference type="EMBL" id="CAL1527037.1"/>
    </source>
</evidence>
<feature type="disulfide bond" evidence="11">
    <location>
        <begin position="223"/>
        <end position="238"/>
    </location>
</feature>
<dbReference type="InterPro" id="IPR051221">
    <property type="entry name" value="LDLR-related"/>
</dbReference>
<feature type="disulfide bond" evidence="11">
    <location>
        <begin position="109"/>
        <end position="124"/>
    </location>
</feature>
<evidence type="ECO:0000256" key="10">
    <source>
        <dbReference type="ARBA" id="ARBA00023180"/>
    </source>
</evidence>
<sequence length="291" mass="32234">MASVMVCVVVVCLMSAVADGELRKKYARTVFDVDLQSLRRGERTHKRQVTCDPNDFHCANGQCLSINWQCDSYRDCTDGSDELNCPPHCSGEHGLLCNNGQCVPREFTCDGDNDCGDLTDETDCHKITCDTEQIRCDNHKCIPAAWHCDGDNDCGTGWDEQNCTSCLDIQFQCADLSRCIDARWLCDTVSNCADHSDEVNCTCNETVHFKCANQRCIDISYRCDGGDDCGDASDELGCPTLHPSLCNDLITVVSCAVMNETAQPICQRPEDGHKYCRKFCGLCDPDTTTHD</sequence>
<keyword evidence="10" id="KW-0325">Glycoprotein</keyword>
<dbReference type="InterPro" id="IPR023415">
    <property type="entry name" value="LDLR_class-A_CS"/>
</dbReference>
<dbReference type="SUPFAM" id="SSF57424">
    <property type="entry name" value="LDL receptor-like module"/>
    <property type="match status" value="5"/>
</dbReference>
<keyword evidence="7" id="KW-0472">Membrane</keyword>
<evidence type="ECO:0000256" key="1">
    <source>
        <dbReference type="ARBA" id="ARBA00004167"/>
    </source>
</evidence>
<dbReference type="InterPro" id="IPR002172">
    <property type="entry name" value="LDrepeatLR_classA_rpt"/>
</dbReference>
<evidence type="ECO:0000256" key="4">
    <source>
        <dbReference type="ARBA" id="ARBA00022729"/>
    </source>
</evidence>
<feature type="disulfide bond" evidence="11">
    <location>
        <begin position="51"/>
        <end position="63"/>
    </location>
</feature>
<evidence type="ECO:0000256" key="7">
    <source>
        <dbReference type="ARBA" id="ARBA00023136"/>
    </source>
</evidence>
<evidence type="ECO:0000256" key="3">
    <source>
        <dbReference type="ARBA" id="ARBA00022692"/>
    </source>
</evidence>
<protein>
    <submittedName>
        <fullName evidence="13">Uncharacterized protein</fullName>
    </submittedName>
</protein>
<evidence type="ECO:0000256" key="12">
    <source>
        <dbReference type="SAM" id="SignalP"/>
    </source>
</evidence>
<evidence type="ECO:0000256" key="11">
    <source>
        <dbReference type="PROSITE-ProRule" id="PRU00124"/>
    </source>
</evidence>
<comment type="subcellular location">
    <subcellularLocation>
        <location evidence="2">Endomembrane system</location>
    </subcellularLocation>
    <subcellularLocation>
        <location evidence="1">Membrane</location>
        <topology evidence="1">Single-pass membrane protein</topology>
    </subcellularLocation>
</comment>
<evidence type="ECO:0000256" key="2">
    <source>
        <dbReference type="ARBA" id="ARBA00004308"/>
    </source>
</evidence>
<keyword evidence="14" id="KW-1185">Reference proteome</keyword>
<feature type="disulfide bond" evidence="11">
    <location>
        <begin position="148"/>
        <end position="163"/>
    </location>
</feature>
<evidence type="ECO:0000256" key="5">
    <source>
        <dbReference type="ARBA" id="ARBA00022737"/>
    </source>
</evidence>
<feature type="disulfide bond" evidence="11">
    <location>
        <begin position="129"/>
        <end position="141"/>
    </location>
</feature>
<keyword evidence="6" id="KW-1133">Transmembrane helix</keyword>
<dbReference type="FunFam" id="4.10.400.10:FF:000045">
    <property type="entry name" value="Low-density lipoprotein receptor-related protein 2"/>
    <property type="match status" value="1"/>
</dbReference>
<gene>
    <name evidence="13" type="ORF">GSLYS_00001214001</name>
</gene>
<comment type="caution">
    <text evidence="11">Lacks conserved residue(s) required for the propagation of feature annotation.</text>
</comment>
<keyword evidence="3" id="KW-0812">Transmembrane</keyword>
<dbReference type="EMBL" id="CAXITT010000011">
    <property type="protein sequence ID" value="CAL1527037.1"/>
    <property type="molecule type" value="Genomic_DNA"/>
</dbReference>
<keyword evidence="9" id="KW-0675">Receptor</keyword>
<dbReference type="AlphaFoldDB" id="A0AAV2H049"/>
<reference evidence="13 14" key="1">
    <citation type="submission" date="2024-04" db="EMBL/GenBank/DDBJ databases">
        <authorList>
            <consortium name="Genoscope - CEA"/>
            <person name="William W."/>
        </authorList>
    </citation>
    <scope>NUCLEOTIDE SEQUENCE [LARGE SCALE GENOMIC DNA]</scope>
</reference>
<feature type="chain" id="PRO_5043528008" evidence="12">
    <location>
        <begin position="21"/>
        <end position="291"/>
    </location>
</feature>
<dbReference type="PANTHER" id="PTHR22722:SF14">
    <property type="entry name" value="MEGALIN, ISOFORM A"/>
    <property type="match status" value="1"/>
</dbReference>
<comment type="caution">
    <text evidence="13">The sequence shown here is derived from an EMBL/GenBank/DDBJ whole genome shotgun (WGS) entry which is preliminary data.</text>
</comment>
<evidence type="ECO:0000256" key="8">
    <source>
        <dbReference type="ARBA" id="ARBA00023157"/>
    </source>
</evidence>
<feature type="disulfide bond" evidence="11">
    <location>
        <begin position="136"/>
        <end position="154"/>
    </location>
</feature>
<dbReference type="GO" id="GO:0042562">
    <property type="term" value="F:hormone binding"/>
    <property type="evidence" value="ECO:0007669"/>
    <property type="project" value="TreeGrafter"/>
</dbReference>
<dbReference type="PROSITE" id="PS01209">
    <property type="entry name" value="LDLRA_1"/>
    <property type="match status" value="3"/>
</dbReference>
<dbReference type="CDD" id="cd00112">
    <property type="entry name" value="LDLa"/>
    <property type="match status" value="5"/>
</dbReference>
<feature type="disulfide bond" evidence="11">
    <location>
        <begin position="58"/>
        <end position="76"/>
    </location>
</feature>